<dbReference type="AlphaFoldDB" id="A0A3M6VMR5"/>
<name>A0A3M6VMR5_9STRA</name>
<dbReference type="STRING" id="542832.A0A3M6VMR5"/>
<dbReference type="GO" id="GO:0046872">
    <property type="term" value="F:metal ion binding"/>
    <property type="evidence" value="ECO:0007669"/>
    <property type="project" value="InterPro"/>
</dbReference>
<dbReference type="InterPro" id="IPR036423">
    <property type="entry name" value="SOD-like_Cu/Zn_dom_sf"/>
</dbReference>
<evidence type="ECO:0000313" key="2">
    <source>
        <dbReference type="EMBL" id="RMX66836.1"/>
    </source>
</evidence>
<keyword evidence="3" id="KW-1185">Reference proteome</keyword>
<comment type="caution">
    <text evidence="2">The sequence shown here is derived from an EMBL/GenBank/DDBJ whole genome shotgun (WGS) entry which is preliminary data.</text>
</comment>
<gene>
    <name evidence="2" type="ORF">DD238_004070</name>
</gene>
<accession>A0A3M6VMR5</accession>
<feature type="chain" id="PRO_5018050108" description="Superoxide dismutase copper/zinc binding domain-containing protein" evidence="1">
    <location>
        <begin position="22"/>
        <end position="228"/>
    </location>
</feature>
<reference evidence="2 3" key="1">
    <citation type="submission" date="2018-06" db="EMBL/GenBank/DDBJ databases">
        <title>Comparative genomics of downy mildews reveals potential adaptations to biotrophy.</title>
        <authorList>
            <person name="Fletcher K."/>
            <person name="Klosterman S.J."/>
            <person name="Derevnina L."/>
            <person name="Martin F."/>
            <person name="Koike S."/>
            <person name="Reyes Chin-Wo S."/>
            <person name="Mou B."/>
            <person name="Michelmore R."/>
        </authorList>
    </citation>
    <scope>NUCLEOTIDE SEQUENCE [LARGE SCALE GENOMIC DNA]</scope>
    <source>
        <strain evidence="2 3">R14</strain>
    </source>
</reference>
<sequence length="228" mass="24486">MIQLFGSICIFTVALARAAAADNPSFVYNFKASDAAGIDGTIKVNYAAKDSTVATITAELDFSTVDQKKITTFDGNCTGDVTSYKWHIHTGWNSAKSSDSLKLCSKAATGNHYDPLKACGPASEYVAEPECKAKSLTYACNPAAYMADPMVCEKGDLSGKFGALTPGSNHKVSEKWTDSHYPLASESTKTWSIVLHAVCGKETPRVSCALGNEQKEHAKEDGHKKKCR</sequence>
<evidence type="ECO:0000256" key="1">
    <source>
        <dbReference type="SAM" id="SignalP"/>
    </source>
</evidence>
<dbReference type="Gene3D" id="2.60.40.200">
    <property type="entry name" value="Superoxide dismutase, copper/zinc binding domain"/>
    <property type="match status" value="1"/>
</dbReference>
<feature type="signal peptide" evidence="1">
    <location>
        <begin position="1"/>
        <end position="21"/>
    </location>
</feature>
<dbReference type="GO" id="GO:0006801">
    <property type="term" value="P:superoxide metabolic process"/>
    <property type="evidence" value="ECO:0007669"/>
    <property type="project" value="InterPro"/>
</dbReference>
<dbReference type="SUPFAM" id="SSF49329">
    <property type="entry name" value="Cu,Zn superoxide dismutase-like"/>
    <property type="match status" value="1"/>
</dbReference>
<protein>
    <recommendedName>
        <fullName evidence="4">Superoxide dismutase copper/zinc binding domain-containing protein</fullName>
    </recommendedName>
</protein>
<organism evidence="2 3">
    <name type="scientific">Peronospora effusa</name>
    <dbReference type="NCBI Taxonomy" id="542832"/>
    <lineage>
        <taxon>Eukaryota</taxon>
        <taxon>Sar</taxon>
        <taxon>Stramenopiles</taxon>
        <taxon>Oomycota</taxon>
        <taxon>Peronosporomycetes</taxon>
        <taxon>Peronosporales</taxon>
        <taxon>Peronosporaceae</taxon>
        <taxon>Peronospora</taxon>
    </lineage>
</organism>
<proteinExistence type="predicted"/>
<dbReference type="EMBL" id="QLLG01000185">
    <property type="protein sequence ID" value="RMX66836.1"/>
    <property type="molecule type" value="Genomic_DNA"/>
</dbReference>
<dbReference type="VEuPathDB" id="FungiDB:DD237_004581"/>
<evidence type="ECO:0008006" key="4">
    <source>
        <dbReference type="Google" id="ProtNLM"/>
    </source>
</evidence>
<evidence type="ECO:0000313" key="3">
    <source>
        <dbReference type="Proteomes" id="UP000282087"/>
    </source>
</evidence>
<dbReference type="Proteomes" id="UP000282087">
    <property type="component" value="Unassembled WGS sequence"/>
</dbReference>
<keyword evidence="1" id="KW-0732">Signal</keyword>